<dbReference type="RefSeq" id="YP_009446448.1">
    <property type="nucleotide sequence ID" value="NC_036491.1"/>
</dbReference>
<sequence>MIIFYYNSFVFYLTLFGCLLQLFKFYLFKVIVPAPICHLATEGLNSILILLKYKGFPRNFLTIIISNAIRNST</sequence>
<keyword evidence="1" id="KW-0472">Membrane</keyword>
<dbReference type="EMBL" id="MG202008">
    <property type="protein sequence ID" value="ATY40936.1"/>
    <property type="molecule type" value="Genomic_DNA"/>
</dbReference>
<geneLocation type="mitochondrion" evidence="2"/>
<evidence type="ECO:0000256" key="1">
    <source>
        <dbReference type="SAM" id="Phobius"/>
    </source>
</evidence>
<protein>
    <submittedName>
        <fullName evidence="2">Orf73</fullName>
    </submittedName>
</protein>
<organism evidence="2">
    <name type="scientific">Ancoracysta twista</name>
    <dbReference type="NCBI Taxonomy" id="2044563"/>
    <lineage>
        <taxon>Eukaryota</taxon>
        <taxon>Provora</taxon>
        <taxon>Nebulidia</taxon>
        <taxon>Nebulidea</taxon>
        <taxon>Nebulidida</taxon>
        <taxon>Nebulidae</taxon>
    </lineage>
</organism>
<feature type="transmembrane region" description="Helical" evidence="1">
    <location>
        <begin position="6"/>
        <end position="27"/>
    </location>
</feature>
<keyword evidence="1" id="KW-1133">Transmembrane helix</keyword>
<dbReference type="GeneID" id="35199383"/>
<keyword evidence="2" id="KW-0496">Mitochondrion</keyword>
<accession>A0A2H4R8G4</accession>
<evidence type="ECO:0000313" key="2">
    <source>
        <dbReference type="EMBL" id="ATY40936.1"/>
    </source>
</evidence>
<gene>
    <name evidence="2" type="primary">orf73</name>
</gene>
<proteinExistence type="predicted"/>
<dbReference type="AlphaFoldDB" id="A0A2H4R8G4"/>
<name>A0A2H4R8G4_9EUKA</name>
<keyword evidence="1" id="KW-0812">Transmembrane</keyword>
<reference evidence="2" key="1">
    <citation type="journal article" date="2017" name="Curr. Biol.">
        <title>A New Lineage of Eukaryotes Illuminates Early Mitochondrial Genome Reduction.</title>
        <authorList>
            <person name="Janouskovec J."/>
            <person name="Tikhonenkov D.V."/>
            <person name="Burki F."/>
            <person name="Howe A.T."/>
            <person name="Rohwer F.L."/>
            <person name="Mylnikov A.P."/>
            <person name="Keeling P.J."/>
        </authorList>
    </citation>
    <scope>NUCLEOTIDE SEQUENCE</scope>
    <source>
        <strain evidence="2">TD-1</strain>
    </source>
</reference>